<proteinExistence type="inferred from homology"/>
<dbReference type="Pfam" id="PF00730">
    <property type="entry name" value="HhH-GPD"/>
    <property type="match status" value="1"/>
</dbReference>
<dbReference type="GO" id="GO:0006307">
    <property type="term" value="P:DNA alkylation repair"/>
    <property type="evidence" value="ECO:0007669"/>
    <property type="project" value="TreeGrafter"/>
</dbReference>
<evidence type="ECO:0000256" key="5">
    <source>
        <dbReference type="ARBA" id="ARBA00023204"/>
    </source>
</evidence>
<accession>A0A0A5G800</accession>
<evidence type="ECO:0000256" key="1">
    <source>
        <dbReference type="ARBA" id="ARBA00000086"/>
    </source>
</evidence>
<dbReference type="EC" id="3.2.2.21" evidence="3"/>
<feature type="domain" description="HhH-GPD" evidence="6">
    <location>
        <begin position="128"/>
        <end position="288"/>
    </location>
</feature>
<dbReference type="Proteomes" id="UP000030401">
    <property type="component" value="Unassembled WGS sequence"/>
</dbReference>
<dbReference type="GO" id="GO:0005737">
    <property type="term" value="C:cytoplasm"/>
    <property type="evidence" value="ECO:0007669"/>
    <property type="project" value="TreeGrafter"/>
</dbReference>
<evidence type="ECO:0000313" key="7">
    <source>
        <dbReference type="EMBL" id="KGX88159.1"/>
    </source>
</evidence>
<evidence type="ECO:0000259" key="6">
    <source>
        <dbReference type="SMART" id="SM00478"/>
    </source>
</evidence>
<name>A0A0A5G800_9BACI</name>
<dbReference type="FunFam" id="1.10.340.30:FF:000004">
    <property type="entry name" value="DNA-3-methyladenine glycosylase II"/>
    <property type="match status" value="1"/>
</dbReference>
<dbReference type="SUPFAM" id="SSF48150">
    <property type="entry name" value="DNA-glycosylase"/>
    <property type="match status" value="1"/>
</dbReference>
<dbReference type="CDD" id="cd00056">
    <property type="entry name" value="ENDO3c"/>
    <property type="match status" value="1"/>
</dbReference>
<dbReference type="InterPro" id="IPR011257">
    <property type="entry name" value="DNA_glycosylase"/>
</dbReference>
<dbReference type="EMBL" id="AVPG01000003">
    <property type="protein sequence ID" value="KGX88159.1"/>
    <property type="molecule type" value="Genomic_DNA"/>
</dbReference>
<dbReference type="GO" id="GO:0043916">
    <property type="term" value="F:DNA-7-methylguanine glycosylase activity"/>
    <property type="evidence" value="ECO:0007669"/>
    <property type="project" value="TreeGrafter"/>
</dbReference>
<keyword evidence="5" id="KW-0234">DNA repair</keyword>
<evidence type="ECO:0000313" key="8">
    <source>
        <dbReference type="Proteomes" id="UP000030401"/>
    </source>
</evidence>
<dbReference type="Gene3D" id="1.10.1670.40">
    <property type="match status" value="1"/>
</dbReference>
<reference evidence="7 8" key="1">
    <citation type="submission" date="2013-08" db="EMBL/GenBank/DDBJ databases">
        <authorList>
            <person name="Huang J."/>
            <person name="Wang G."/>
        </authorList>
    </citation>
    <scope>NUCLEOTIDE SEQUENCE [LARGE SCALE GENOMIC DNA]</scope>
    <source>
        <strain evidence="7 8">JSM 072002</strain>
    </source>
</reference>
<dbReference type="GO" id="GO:0006285">
    <property type="term" value="P:base-excision repair, AP site formation"/>
    <property type="evidence" value="ECO:0007669"/>
    <property type="project" value="TreeGrafter"/>
</dbReference>
<comment type="caution">
    <text evidence="7">The sequence shown here is derived from an EMBL/GenBank/DDBJ whole genome shotgun (WGS) entry which is preliminary data.</text>
</comment>
<dbReference type="Gene3D" id="1.10.340.30">
    <property type="entry name" value="Hypothetical protein, domain 2"/>
    <property type="match status" value="1"/>
</dbReference>
<keyword evidence="4" id="KW-0227">DNA damage</keyword>
<keyword evidence="8" id="KW-1185">Reference proteome</keyword>
<dbReference type="AlphaFoldDB" id="A0A0A5G800"/>
<evidence type="ECO:0000256" key="2">
    <source>
        <dbReference type="ARBA" id="ARBA00010817"/>
    </source>
</evidence>
<evidence type="ECO:0000256" key="4">
    <source>
        <dbReference type="ARBA" id="ARBA00022763"/>
    </source>
</evidence>
<evidence type="ECO:0000256" key="3">
    <source>
        <dbReference type="ARBA" id="ARBA00012000"/>
    </source>
</evidence>
<dbReference type="PANTHER" id="PTHR43003">
    <property type="entry name" value="DNA-3-METHYLADENINE GLYCOSYLASE"/>
    <property type="match status" value="1"/>
</dbReference>
<sequence>MWKYEVAGISMYDFDYALARYRMDPLSKLSQEERWIDVPVRLKNEKYVVRVQAIGSTKEPKFCLSSKSTKQREALIEHIEQLFQWQCDLRAIDAHFQATNLSALFQTYPGSPIVRDFHLYDSLMKIIIHQQLNMKFAYILSTRFVQQYGSNIQGVWFYPTPDEVATIPYEALRELQFSQRKAEYIIDTSRLIAEGKLNLERLSQQQDEEIMKEMKQIRGIGSWTVENWLMFGLGRENHLPKADIGIQNALKRYFHKEKKPSHEEIEQLCKGWEPYQSYASLTLWRSMEG</sequence>
<gene>
    <name evidence="7" type="ORF">N784_10485</name>
</gene>
<dbReference type="PANTHER" id="PTHR43003:SF5">
    <property type="entry name" value="DNA-3-METHYLADENINE GLYCOSYLASE"/>
    <property type="match status" value="1"/>
</dbReference>
<dbReference type="GO" id="GO:0032993">
    <property type="term" value="C:protein-DNA complex"/>
    <property type="evidence" value="ECO:0007669"/>
    <property type="project" value="TreeGrafter"/>
</dbReference>
<dbReference type="InterPro" id="IPR003265">
    <property type="entry name" value="HhH-GPD_domain"/>
</dbReference>
<comment type="catalytic activity">
    <reaction evidence="1">
        <text>Hydrolysis of alkylated DNA, releasing 3-methyladenine, 3-methylguanine, 7-methylguanine and 7-methyladenine.</text>
        <dbReference type="EC" id="3.2.2.21"/>
    </reaction>
</comment>
<dbReference type="eggNOG" id="COG0122">
    <property type="taxonomic scope" value="Bacteria"/>
</dbReference>
<dbReference type="RefSeq" id="WP_036832473.1">
    <property type="nucleotide sequence ID" value="NZ_AVPG01000003.1"/>
</dbReference>
<dbReference type="GO" id="GO:0032131">
    <property type="term" value="F:alkylated DNA binding"/>
    <property type="evidence" value="ECO:0007669"/>
    <property type="project" value="TreeGrafter"/>
</dbReference>
<protein>
    <recommendedName>
        <fullName evidence="3">DNA-3-methyladenine glycosylase II</fullName>
        <ecNumber evidence="3">3.2.2.21</ecNumber>
    </recommendedName>
</protein>
<comment type="similarity">
    <text evidence="2">Belongs to the alkylbase DNA glycosidase AlkA family.</text>
</comment>
<dbReference type="GO" id="GO:0008725">
    <property type="term" value="F:DNA-3-methyladenine glycosylase activity"/>
    <property type="evidence" value="ECO:0007669"/>
    <property type="project" value="TreeGrafter"/>
</dbReference>
<dbReference type="STRING" id="1385512.N784_10485"/>
<dbReference type="OrthoDB" id="9785929at2"/>
<dbReference type="InterPro" id="IPR051912">
    <property type="entry name" value="Alkylbase_DNA_Glycosylase/TA"/>
</dbReference>
<dbReference type="SMART" id="SM00478">
    <property type="entry name" value="ENDO3c"/>
    <property type="match status" value="1"/>
</dbReference>
<organism evidence="7 8">
    <name type="scientific">Pontibacillus litoralis JSM 072002</name>
    <dbReference type="NCBI Taxonomy" id="1385512"/>
    <lineage>
        <taxon>Bacteria</taxon>
        <taxon>Bacillati</taxon>
        <taxon>Bacillota</taxon>
        <taxon>Bacilli</taxon>
        <taxon>Bacillales</taxon>
        <taxon>Bacillaceae</taxon>
        <taxon>Pontibacillus</taxon>
    </lineage>
</organism>